<gene>
    <name evidence="2" type="ORF">MMG00_05415</name>
</gene>
<keyword evidence="1" id="KW-1133">Transmembrane helix</keyword>
<evidence type="ECO:0000313" key="2">
    <source>
        <dbReference type="EMBL" id="UNM97290.1"/>
    </source>
</evidence>
<evidence type="ECO:0000313" key="3">
    <source>
        <dbReference type="Proteomes" id="UP000829542"/>
    </source>
</evidence>
<accession>A0ABY3X963</accession>
<dbReference type="EMBL" id="CP093379">
    <property type="protein sequence ID" value="UNM97290.1"/>
    <property type="molecule type" value="Genomic_DNA"/>
</dbReference>
<evidence type="ECO:0000256" key="1">
    <source>
        <dbReference type="SAM" id="Phobius"/>
    </source>
</evidence>
<evidence type="ECO:0008006" key="4">
    <source>
        <dbReference type="Google" id="ProtNLM"/>
    </source>
</evidence>
<keyword evidence="1" id="KW-0472">Membrane</keyword>
<dbReference type="Proteomes" id="UP000829542">
    <property type="component" value="Chromosome"/>
</dbReference>
<keyword evidence="1" id="KW-0812">Transmembrane</keyword>
<name>A0ABY3X963_9GAMM</name>
<sequence length="166" mass="19161">MQGGNSDYQIELTKSILMVAGIFAIVGAGLLLGFFISSDGILLYVGTLFSLSWLVIIYVIYYRYEQKQLYHHGICIVTKYESIIDKKGEPVVNGSTHNGVYYVQTSWYDSISNTVYLFKSEFLFKNPEAYLKDIAGIDVYVDPKNFQRNYMDLQFLPRHFNTRRMS</sequence>
<proteinExistence type="predicted"/>
<protein>
    <recommendedName>
        <fullName evidence="4">DUF3592 domain-containing protein</fullName>
    </recommendedName>
</protein>
<organism evidence="2 3">
    <name type="scientific">Ignatzschineria rhizosphaerae</name>
    <dbReference type="NCBI Taxonomy" id="2923279"/>
    <lineage>
        <taxon>Bacteria</taxon>
        <taxon>Pseudomonadati</taxon>
        <taxon>Pseudomonadota</taxon>
        <taxon>Gammaproteobacteria</taxon>
        <taxon>Cardiobacteriales</taxon>
        <taxon>Ignatzschineriaceae</taxon>
        <taxon>Ignatzschineria</taxon>
    </lineage>
</organism>
<dbReference type="RefSeq" id="WP_242152521.1">
    <property type="nucleotide sequence ID" value="NZ_CP093379.1"/>
</dbReference>
<keyword evidence="3" id="KW-1185">Reference proteome</keyword>
<reference evidence="2 3" key="1">
    <citation type="submission" date="2022-03" db="EMBL/GenBank/DDBJ databases">
        <title>Ignatzschineria rhizosphaerae HR5S32.</title>
        <authorList>
            <person name="Sun J.Q."/>
            <person name="Feng J.Y."/>
        </authorList>
    </citation>
    <scope>NUCLEOTIDE SEQUENCE [LARGE SCALE GENOMIC DNA]</scope>
    <source>
        <strain evidence="2 3">HR5S32</strain>
    </source>
</reference>
<feature type="transmembrane region" description="Helical" evidence="1">
    <location>
        <begin position="12"/>
        <end position="35"/>
    </location>
</feature>
<feature type="transmembrane region" description="Helical" evidence="1">
    <location>
        <begin position="41"/>
        <end position="61"/>
    </location>
</feature>